<keyword evidence="9" id="KW-0823">Tryptophan catabolism</keyword>
<protein>
    <recommendedName>
        <fullName evidence="5">Kynurenine formamidase</fullName>
        <ecNumber evidence="4">3.5.1.9</ecNumber>
    </recommendedName>
</protein>
<dbReference type="PANTHER" id="PTHR31118:SF12">
    <property type="entry name" value="CYCLASE-LIKE PROTEIN 2"/>
    <property type="match status" value="1"/>
</dbReference>
<evidence type="ECO:0000256" key="10">
    <source>
        <dbReference type="ARBA" id="ARBA00048496"/>
    </source>
</evidence>
<evidence type="ECO:0000256" key="3">
    <source>
        <dbReference type="ARBA" id="ARBA00011738"/>
    </source>
</evidence>
<evidence type="ECO:0000256" key="5">
    <source>
        <dbReference type="ARBA" id="ARBA00014889"/>
    </source>
</evidence>
<evidence type="ECO:0000256" key="7">
    <source>
        <dbReference type="ARBA" id="ARBA00022801"/>
    </source>
</evidence>
<keyword evidence="7" id="KW-0378">Hydrolase</keyword>
<evidence type="ECO:0000256" key="4">
    <source>
        <dbReference type="ARBA" id="ARBA00012930"/>
    </source>
</evidence>
<comment type="subunit">
    <text evidence="3">Homodimer.</text>
</comment>
<reference evidence="13" key="1">
    <citation type="submission" date="2017-09" db="EMBL/GenBank/DDBJ databases">
        <title>Depth-based differentiation of microbial function through sediment-hosted aquifers and enrichment of novel symbionts in the deep terrestrial subsurface.</title>
        <authorList>
            <person name="Probst A.J."/>
            <person name="Ladd B."/>
            <person name="Jarett J.K."/>
            <person name="Geller-Mcgrath D.E."/>
            <person name="Sieber C.M.K."/>
            <person name="Emerson J.B."/>
            <person name="Anantharaman K."/>
            <person name="Thomas B.C."/>
            <person name="Malmstrom R."/>
            <person name="Stieglmeier M."/>
            <person name="Klingl A."/>
            <person name="Woyke T."/>
            <person name="Ryan C.M."/>
            <person name="Banfield J.F."/>
        </authorList>
    </citation>
    <scope>NUCLEOTIDE SEQUENCE [LARGE SCALE GENOMIC DNA]</scope>
</reference>
<evidence type="ECO:0000256" key="9">
    <source>
        <dbReference type="ARBA" id="ARBA00023079"/>
    </source>
</evidence>
<dbReference type="GO" id="GO:0046872">
    <property type="term" value="F:metal ion binding"/>
    <property type="evidence" value="ECO:0007669"/>
    <property type="project" value="UniProtKB-KW"/>
</dbReference>
<keyword evidence="8" id="KW-0862">Zinc</keyword>
<organism evidence="12 13">
    <name type="scientific">Candidatus Harrisonbacteria bacterium CG10_big_fil_rev_8_21_14_0_10_42_17</name>
    <dbReference type="NCBI Taxonomy" id="1974584"/>
    <lineage>
        <taxon>Bacteria</taxon>
        <taxon>Candidatus Harrisoniibacteriota</taxon>
    </lineage>
</organism>
<dbReference type="Pfam" id="PF04199">
    <property type="entry name" value="Cyclase"/>
    <property type="match status" value="1"/>
</dbReference>
<sequence>MNIIDISFPITKGMITYPKNPKFRVKSFSTGHSMISKIVLGTHTGTHVDVPRHVFKNGKTVEKMTLDSFFGSCKVFDFSNVCDAITVDHLSLHQIKKGDRVLIKTANSKRGFKKFYNDYVYLDGDAADWLAKKGIALFGIDALSVKKRGGSDQRPHTSLLKKNIPIVEGLDLSKVKGGNYTFIGLPLRLNGLDGSPVRAVLIKEL</sequence>
<comment type="pathway">
    <text evidence="11">Amino-acid degradation; L-tryptophan degradation via kynurenine pathway; L-kynurenine from L-tryptophan: step 2/2.</text>
</comment>
<comment type="caution">
    <text evidence="12">The sequence shown here is derived from an EMBL/GenBank/DDBJ whole genome shotgun (WGS) entry which is preliminary data.</text>
</comment>
<comment type="cofactor">
    <cofactor evidence="1">
        <name>Zn(2+)</name>
        <dbReference type="ChEBI" id="CHEBI:29105"/>
    </cofactor>
</comment>
<evidence type="ECO:0000256" key="1">
    <source>
        <dbReference type="ARBA" id="ARBA00001947"/>
    </source>
</evidence>
<dbReference type="FunFam" id="3.50.30.50:FF:000001">
    <property type="entry name" value="Kynurenine formamidase"/>
    <property type="match status" value="1"/>
</dbReference>
<gene>
    <name evidence="12" type="ORF">COU08_00595</name>
</gene>
<evidence type="ECO:0000313" key="13">
    <source>
        <dbReference type="Proteomes" id="UP000228635"/>
    </source>
</evidence>
<dbReference type="GO" id="GO:0019441">
    <property type="term" value="P:L-tryptophan catabolic process to kynurenine"/>
    <property type="evidence" value="ECO:0007669"/>
    <property type="project" value="InterPro"/>
</dbReference>
<comment type="function">
    <text evidence="2">Catalyzes the hydrolysis of N-formyl-L-kynurenine to L-kynurenine, the second step in the kynurenine pathway of tryptophan degradation.</text>
</comment>
<accession>A0A2M6WJ69</accession>
<dbReference type="AlphaFoldDB" id="A0A2M6WJ69"/>
<evidence type="ECO:0000256" key="6">
    <source>
        <dbReference type="ARBA" id="ARBA00022723"/>
    </source>
</evidence>
<dbReference type="Proteomes" id="UP000228635">
    <property type="component" value="Unassembled WGS sequence"/>
</dbReference>
<dbReference type="GO" id="GO:0004061">
    <property type="term" value="F:arylformamidase activity"/>
    <property type="evidence" value="ECO:0007669"/>
    <property type="project" value="UniProtKB-EC"/>
</dbReference>
<comment type="catalytic activity">
    <reaction evidence="10">
        <text>N-formyl-L-kynurenine + H2O = L-kynurenine + formate + H(+)</text>
        <dbReference type="Rhea" id="RHEA:13009"/>
        <dbReference type="ChEBI" id="CHEBI:15377"/>
        <dbReference type="ChEBI" id="CHEBI:15378"/>
        <dbReference type="ChEBI" id="CHEBI:15740"/>
        <dbReference type="ChEBI" id="CHEBI:57959"/>
        <dbReference type="ChEBI" id="CHEBI:58629"/>
        <dbReference type="EC" id="3.5.1.9"/>
    </reaction>
</comment>
<evidence type="ECO:0000256" key="8">
    <source>
        <dbReference type="ARBA" id="ARBA00022833"/>
    </source>
</evidence>
<dbReference type="SUPFAM" id="SSF102198">
    <property type="entry name" value="Putative cyclase"/>
    <property type="match status" value="1"/>
</dbReference>
<dbReference type="EMBL" id="PFBA01000008">
    <property type="protein sequence ID" value="PIT92813.1"/>
    <property type="molecule type" value="Genomic_DNA"/>
</dbReference>
<dbReference type="InterPro" id="IPR007325">
    <property type="entry name" value="KFase/CYL"/>
</dbReference>
<dbReference type="EC" id="3.5.1.9" evidence="4"/>
<dbReference type="PANTHER" id="PTHR31118">
    <property type="entry name" value="CYCLASE-LIKE PROTEIN 2"/>
    <property type="match status" value="1"/>
</dbReference>
<evidence type="ECO:0000256" key="11">
    <source>
        <dbReference type="ARBA" id="ARBA00060547"/>
    </source>
</evidence>
<dbReference type="Gene3D" id="3.50.30.50">
    <property type="entry name" value="Putative cyclase"/>
    <property type="match status" value="1"/>
</dbReference>
<keyword evidence="6" id="KW-0479">Metal-binding</keyword>
<proteinExistence type="predicted"/>
<evidence type="ECO:0000313" key="12">
    <source>
        <dbReference type="EMBL" id="PIT92813.1"/>
    </source>
</evidence>
<dbReference type="InterPro" id="IPR037175">
    <property type="entry name" value="KFase_sf"/>
</dbReference>
<name>A0A2M6WJ69_9BACT</name>
<evidence type="ECO:0000256" key="2">
    <source>
        <dbReference type="ARBA" id="ARBA00002204"/>
    </source>
</evidence>